<evidence type="ECO:0000256" key="3">
    <source>
        <dbReference type="ARBA" id="ARBA00022692"/>
    </source>
</evidence>
<dbReference type="VEuPathDB" id="CryptoDB:CHUDEA1_1760"/>
<proteinExistence type="inferred from homology"/>
<evidence type="ECO:0000256" key="2">
    <source>
        <dbReference type="ARBA" id="ARBA00009457"/>
    </source>
</evidence>
<dbReference type="Pfam" id="PF03381">
    <property type="entry name" value="CDC50"/>
    <property type="match status" value="1"/>
</dbReference>
<evidence type="ECO:0000256" key="1">
    <source>
        <dbReference type="ARBA" id="ARBA00004141"/>
    </source>
</evidence>
<feature type="transmembrane region" description="Helical" evidence="7">
    <location>
        <begin position="52"/>
        <end position="73"/>
    </location>
</feature>
<dbReference type="PIRSF" id="PIRSF015840">
    <property type="entry name" value="DUF284_TM_euk"/>
    <property type="match status" value="1"/>
</dbReference>
<protein>
    <submittedName>
        <fullName evidence="9">Cdc50p like membrane protein</fullName>
    </submittedName>
</protein>
<sequence>MNSNYYRHELSNLVWIQRLRKGEKKVDEILESFVQQDMKIWNPGKYLFSPKIAIILFLIGGVFHAVFAAFFFFNYRSNSYVEYISEPIQNNVSSLIFNIENDITGAVNINIYIDNFYQNFRSYIQSRPSDIFPGFTCGTAKTITYLRQVRGNTLDNYINKIQVEKNDEETGEEVPLIPCGLSSITFYNDKFEIYMLKEDGKKELINVEIDQLSLKNDFSMFAVPYNKMMWIKTTDIHYRIWMHGAWLPSFKMVWGQISHGLKRGKYEIKMIDNMWPAENFNSKKRLGIERVSFLGSKNIKASYFFFIWSVWLFTISFLFIFMLSCSCNTLKIILRSFLESI</sequence>
<dbReference type="Proteomes" id="UP001429100">
    <property type="component" value="Unassembled WGS sequence"/>
</dbReference>
<dbReference type="AlphaFoldDB" id="A0A0S4TA78"/>
<dbReference type="VEuPathDB" id="CryptoDB:ChTU502y2012_305g0290"/>
<keyword evidence="4 7" id="KW-1133">Transmembrane helix</keyword>
<evidence type="ECO:0000313" key="9">
    <source>
        <dbReference type="EMBL" id="PPS97307.1"/>
    </source>
</evidence>
<dbReference type="GO" id="GO:0005886">
    <property type="term" value="C:plasma membrane"/>
    <property type="evidence" value="ECO:0007669"/>
    <property type="project" value="TreeGrafter"/>
</dbReference>
<keyword evidence="3 7" id="KW-0812">Transmembrane</keyword>
<dbReference type="InterPro" id="IPR005045">
    <property type="entry name" value="CDC50/LEM3_fam"/>
</dbReference>
<feature type="transmembrane region" description="Helical" evidence="7">
    <location>
        <begin position="303"/>
        <end position="323"/>
    </location>
</feature>
<dbReference type="VEuPathDB" id="CryptoDB:GY17_00001181"/>
<evidence type="ECO:0000256" key="6">
    <source>
        <dbReference type="PIRNR" id="PIRNR015840"/>
    </source>
</evidence>
<accession>A0A0S4TA78</accession>
<keyword evidence="5 6" id="KW-0472">Membrane</keyword>
<reference evidence="9 10" key="1">
    <citation type="submission" date="2014-11" db="EMBL/GenBank/DDBJ databases">
        <title>Comparative genomic analysis of Cryptosporidium hominis reveals occurrence of genetic recombination in virulent subtypes.</title>
        <authorList>
            <person name="Guo Y."/>
            <person name="Tang K."/>
            <person name="Frace M."/>
            <person name="Li N."/>
            <person name="Roellig D.M."/>
            <person name="Sammons S."/>
            <person name="Knipe K."/>
            <person name="Rowe L."/>
            <person name="Feng Y."/>
            <person name="Xiao L."/>
        </authorList>
    </citation>
    <scope>NUCLEOTIDE SEQUENCE [LARGE SCALE GENOMIC DNA]</scope>
    <source>
        <strain evidence="9">30976</strain>
    </source>
</reference>
<dbReference type="VEuPathDB" id="CryptoDB:Chro.10202"/>
<evidence type="ECO:0000313" key="8">
    <source>
        <dbReference type="EMBL" id="CUV04118.1"/>
    </source>
</evidence>
<dbReference type="EMBL" id="LN877947">
    <property type="protein sequence ID" value="CUV04118.1"/>
    <property type="molecule type" value="Genomic_DNA"/>
</dbReference>
<organism evidence="8">
    <name type="scientific">Cryptosporidium hominis</name>
    <dbReference type="NCBI Taxonomy" id="237895"/>
    <lineage>
        <taxon>Eukaryota</taxon>
        <taxon>Sar</taxon>
        <taxon>Alveolata</taxon>
        <taxon>Apicomplexa</taxon>
        <taxon>Conoidasida</taxon>
        <taxon>Coccidia</taxon>
        <taxon>Eucoccidiorida</taxon>
        <taxon>Eimeriorina</taxon>
        <taxon>Cryptosporidiidae</taxon>
        <taxon>Cryptosporidium</taxon>
    </lineage>
</organism>
<name>A0A0S4TA78_CRYHO</name>
<dbReference type="Proteomes" id="UP000199752">
    <property type="component" value="Chromosome 1"/>
</dbReference>
<dbReference type="EMBL" id="JTAI01000044">
    <property type="protein sequence ID" value="PPS97307.1"/>
    <property type="molecule type" value="Genomic_DNA"/>
</dbReference>
<keyword evidence="10" id="KW-1185">Reference proteome</keyword>
<dbReference type="GO" id="GO:0005783">
    <property type="term" value="C:endoplasmic reticulum"/>
    <property type="evidence" value="ECO:0007669"/>
    <property type="project" value="TreeGrafter"/>
</dbReference>
<dbReference type="PANTHER" id="PTHR10926:SF0">
    <property type="entry name" value="CDC50, ISOFORM A"/>
    <property type="match status" value="1"/>
</dbReference>
<comment type="similarity">
    <text evidence="2 6">Belongs to the CDC50/LEM3 family.</text>
</comment>
<dbReference type="PANTHER" id="PTHR10926">
    <property type="entry name" value="CELL CYCLE CONTROL PROTEIN 50"/>
    <property type="match status" value="1"/>
</dbReference>
<reference evidence="8" key="2">
    <citation type="submission" date="2015-08" db="EMBL/GenBank/DDBJ databases">
        <authorList>
            <person name="Babu N.S."/>
            <person name="Beckwith C.J."/>
            <person name="Beseler K.G."/>
            <person name="Brison A."/>
            <person name="Carone J.V."/>
            <person name="Caskin T.P."/>
            <person name="Diamond M."/>
            <person name="Durham M.E."/>
            <person name="Foxe J.M."/>
            <person name="Go M."/>
            <person name="Henderson B.A."/>
            <person name="Jones I.B."/>
            <person name="McGettigan J.A."/>
            <person name="Micheletti S.J."/>
            <person name="Nasrallah M.E."/>
            <person name="Ortiz D."/>
            <person name="Piller C.R."/>
            <person name="Privatt S.R."/>
            <person name="Schneider S.L."/>
            <person name="Sharp S."/>
            <person name="Smith T.C."/>
            <person name="Stanton J.D."/>
            <person name="Ullery H.E."/>
            <person name="Wilson R.J."/>
            <person name="Serrano M.G."/>
            <person name="Buck G."/>
            <person name="Lee V."/>
            <person name="Wang Y."/>
            <person name="Carvalho R."/>
            <person name="Voegtly L."/>
            <person name="Shi R."/>
            <person name="Duckworth R."/>
            <person name="Johnson A."/>
            <person name="Loviza R."/>
            <person name="Walstead R."/>
            <person name="Shah Z."/>
            <person name="Kiflezghi M."/>
            <person name="Wade K."/>
            <person name="Ball S.L."/>
            <person name="Bradley K.W."/>
            <person name="Asai D.J."/>
            <person name="Bowman C.A."/>
            <person name="Russell D.A."/>
            <person name="Pope W.H."/>
            <person name="Jacobs-Sera D."/>
            <person name="Hendrix R.W."/>
            <person name="Hatfull G.F."/>
        </authorList>
    </citation>
    <scope>NUCLEOTIDE SEQUENCE [LARGE SCALE GENOMIC DNA]</scope>
</reference>
<evidence type="ECO:0000256" key="5">
    <source>
        <dbReference type="ARBA" id="ARBA00023136"/>
    </source>
</evidence>
<comment type="subcellular location">
    <subcellularLocation>
        <location evidence="1">Membrane</location>
        <topology evidence="1">Multi-pass membrane protein</topology>
    </subcellularLocation>
</comment>
<evidence type="ECO:0000256" key="7">
    <source>
        <dbReference type="SAM" id="Phobius"/>
    </source>
</evidence>
<evidence type="ECO:0000256" key="4">
    <source>
        <dbReference type="ARBA" id="ARBA00022989"/>
    </source>
</evidence>
<evidence type="ECO:0000313" key="10">
    <source>
        <dbReference type="Proteomes" id="UP001429100"/>
    </source>
</evidence>
<gene>
    <name evidence="8" type="ORF">CHUDEA1_1760</name>
    <name evidence="9" type="ORF">GY17_00001181</name>
</gene>
<reference evidence="9 10" key="3">
    <citation type="submission" date="2017-10" db="EMBL/GenBank/DDBJ databases">
        <title>Consistent, comparative and evidence-based genome annotation and re-annotation for the closely-related species, Cryptosporidium parvum, C. hominis and C. tyzzeri.</title>
        <authorList>
            <person name="Baptista R.P."/>
            <person name="Li Y."/>
            <person name="Sateriale A."/>
            <person name="Striepen B."/>
            <person name="Kissinger J.C."/>
        </authorList>
    </citation>
    <scope>NUCLEOTIDE SEQUENCE [LARGE SCALE GENOMIC DNA]</scope>
    <source>
        <strain evidence="9">30976</strain>
    </source>
</reference>
<dbReference type="GO" id="GO:0005794">
    <property type="term" value="C:Golgi apparatus"/>
    <property type="evidence" value="ECO:0007669"/>
    <property type="project" value="TreeGrafter"/>
</dbReference>